<proteinExistence type="predicted"/>
<reference evidence="3 4" key="1">
    <citation type="submission" date="2017-07" db="EMBL/GenBank/DDBJ databases">
        <title>Draft Genome Sequences of Select Purple Nonsulfur Bacteria.</title>
        <authorList>
            <person name="Lasarre B."/>
            <person name="Mckinlay J.B."/>
        </authorList>
    </citation>
    <scope>NUCLEOTIDE SEQUENCE [LARGE SCALE GENOMIC DNA]</scope>
    <source>
        <strain evidence="3 4">DSM 11290</strain>
    </source>
</reference>
<comment type="caution">
    <text evidence="3">The sequence shown here is derived from an EMBL/GenBank/DDBJ whole genome shotgun (WGS) entry which is preliminary data.</text>
</comment>
<feature type="transmembrane region" description="Helical" evidence="2">
    <location>
        <begin position="59"/>
        <end position="81"/>
    </location>
</feature>
<sequence length="546" mass="59607">MSDPETEIPGETPGAARTRTMLEGLGPIGLGLFLFALGIGVGFPLTIIGNVFLTQHVGVVVAVLLALLFAVCLVGVLLLLFRRAILGAVFRITNSTLEQFAEPLGAAARHIADRRADDAISSAEELTRLAFARWAWISTRRWLIASLTGLLAAMAALAGTALLFQQNELLAIQTTRLEQQNDLLTTQIGLSEAQRSAEILPSLVEIGVALAEETETLAKEDGRDARVFTLDEISVGLRGRMVAASLAVRPYRYLQGTRFDVRDSEALNKLALARRPEILGDPSVLALDGPDNAESILIDREVSPERGMLISMLFNSGIYDTERLSFVGADFSYAEVRLPVLNLMSFSFARLRYASFRFLALNEAKFGAAELEHARFTNSVLMRCDFSGLRYDSLPEPYQGDPSMEIMPTSLTGTDFSDSLVIDTKFDNVEGLAMMFEGTVIAGSSFRNASISGTSFRNAIIAETDFSGASLKAVELDGALVTREDFLQHLAETAQPETFKADRFTMEKVDEAVLAQHPQATRIVGRAAELVLGKPLYRIKRVGEFR</sequence>
<accession>A0A327JI46</accession>
<evidence type="ECO:0000313" key="4">
    <source>
        <dbReference type="Proteomes" id="UP000249299"/>
    </source>
</evidence>
<keyword evidence="4" id="KW-1185">Reference proteome</keyword>
<protein>
    <recommendedName>
        <fullName evidence="5">Pentapeptide repeat-containing protein</fullName>
    </recommendedName>
</protein>
<dbReference type="RefSeq" id="WP_111435417.1">
    <property type="nucleotide sequence ID" value="NZ_JACIGG010000003.1"/>
</dbReference>
<keyword evidence="1" id="KW-0677">Repeat</keyword>
<dbReference type="InterPro" id="IPR001646">
    <property type="entry name" value="5peptide_repeat"/>
</dbReference>
<name>A0A327JI46_9HYPH</name>
<evidence type="ECO:0000313" key="3">
    <source>
        <dbReference type="EMBL" id="RAI25969.1"/>
    </source>
</evidence>
<dbReference type="AlphaFoldDB" id="A0A327JI46"/>
<organism evidence="3 4">
    <name type="scientific">Rhodobium orientis</name>
    <dbReference type="NCBI Taxonomy" id="34017"/>
    <lineage>
        <taxon>Bacteria</taxon>
        <taxon>Pseudomonadati</taxon>
        <taxon>Pseudomonadota</taxon>
        <taxon>Alphaproteobacteria</taxon>
        <taxon>Hyphomicrobiales</taxon>
        <taxon>Rhodobiaceae</taxon>
        <taxon>Rhodobium</taxon>
    </lineage>
</organism>
<gene>
    <name evidence="3" type="ORF">CH339_16160</name>
</gene>
<dbReference type="SUPFAM" id="SSF141571">
    <property type="entry name" value="Pentapeptide repeat-like"/>
    <property type="match status" value="2"/>
</dbReference>
<dbReference type="Gene3D" id="2.160.20.80">
    <property type="entry name" value="E3 ubiquitin-protein ligase SopA"/>
    <property type="match status" value="1"/>
</dbReference>
<evidence type="ECO:0000256" key="2">
    <source>
        <dbReference type="SAM" id="Phobius"/>
    </source>
</evidence>
<dbReference type="OrthoDB" id="8108582at2"/>
<keyword evidence="2" id="KW-0812">Transmembrane</keyword>
<dbReference type="Proteomes" id="UP000249299">
    <property type="component" value="Unassembled WGS sequence"/>
</dbReference>
<keyword evidence="2" id="KW-1133">Transmembrane helix</keyword>
<feature type="transmembrane region" description="Helical" evidence="2">
    <location>
        <begin position="28"/>
        <end position="53"/>
    </location>
</feature>
<dbReference type="PANTHER" id="PTHR47485:SF1">
    <property type="entry name" value="THYLAKOID LUMENAL 17.4 KDA PROTEIN, CHLOROPLASTIC"/>
    <property type="match status" value="1"/>
</dbReference>
<keyword evidence="2" id="KW-0472">Membrane</keyword>
<evidence type="ECO:0000256" key="1">
    <source>
        <dbReference type="ARBA" id="ARBA00022737"/>
    </source>
</evidence>
<feature type="transmembrane region" description="Helical" evidence="2">
    <location>
        <begin position="142"/>
        <end position="164"/>
    </location>
</feature>
<dbReference type="PANTHER" id="PTHR47485">
    <property type="entry name" value="THYLAKOID LUMENAL 17.4 KDA PROTEIN, CHLOROPLASTIC"/>
    <property type="match status" value="1"/>
</dbReference>
<evidence type="ECO:0008006" key="5">
    <source>
        <dbReference type="Google" id="ProtNLM"/>
    </source>
</evidence>
<dbReference type="EMBL" id="NPEV01000038">
    <property type="protein sequence ID" value="RAI25969.1"/>
    <property type="molecule type" value="Genomic_DNA"/>
</dbReference>
<dbReference type="Pfam" id="PF00805">
    <property type="entry name" value="Pentapeptide"/>
    <property type="match status" value="2"/>
</dbReference>